<dbReference type="EMBL" id="NAAD01000003">
    <property type="protein sequence ID" value="ORJ62473.1"/>
    <property type="molecule type" value="Genomic_DNA"/>
</dbReference>
<dbReference type="SFLD" id="SFLDG01082">
    <property type="entry name" value="B12-binding_domain_containing"/>
    <property type="match status" value="1"/>
</dbReference>
<dbReference type="SMART" id="SM00729">
    <property type="entry name" value="Elp3"/>
    <property type="match status" value="1"/>
</dbReference>
<evidence type="ECO:0000259" key="1">
    <source>
        <dbReference type="PROSITE" id="PS51918"/>
    </source>
</evidence>
<reference evidence="2 3" key="1">
    <citation type="submission" date="2017-03" db="EMBL/GenBank/DDBJ databases">
        <title>Genome sequence of Geothermobacter sp. EPR-M, Deep-Sea Iron Reducer.</title>
        <authorList>
            <person name="Tully B."/>
            <person name="Savalia P."/>
            <person name="Abuyen K."/>
            <person name="Baughan C."/>
            <person name="Romero E."/>
            <person name="Ronkowski C."/>
            <person name="Torres B."/>
            <person name="Tremblay J."/>
            <person name="Trujillo A."/>
            <person name="Tyler M."/>
            <person name="Perez-Rodriguez I."/>
            <person name="Amend J."/>
        </authorList>
    </citation>
    <scope>NUCLEOTIDE SEQUENCE [LARGE SCALE GENOMIC DNA]</scope>
    <source>
        <strain evidence="2 3">EPR-M</strain>
    </source>
</reference>
<dbReference type="SUPFAM" id="SSF102114">
    <property type="entry name" value="Radical SAM enzymes"/>
    <property type="match status" value="1"/>
</dbReference>
<protein>
    <submittedName>
        <fullName evidence="2">Radical SAM protein</fullName>
    </submittedName>
</protein>
<dbReference type="Pfam" id="PF19864">
    <property type="entry name" value="Radical_SAM_N2"/>
    <property type="match status" value="1"/>
</dbReference>
<dbReference type="InterPro" id="IPR007197">
    <property type="entry name" value="rSAM"/>
</dbReference>
<keyword evidence="3" id="KW-1185">Reference proteome</keyword>
<dbReference type="GO" id="GO:0003824">
    <property type="term" value="F:catalytic activity"/>
    <property type="evidence" value="ECO:0007669"/>
    <property type="project" value="InterPro"/>
</dbReference>
<dbReference type="CDD" id="cd01335">
    <property type="entry name" value="Radical_SAM"/>
    <property type="match status" value="1"/>
</dbReference>
<dbReference type="Proteomes" id="UP000193136">
    <property type="component" value="Unassembled WGS sequence"/>
</dbReference>
<dbReference type="CDD" id="cd02065">
    <property type="entry name" value="B12-binding_like"/>
    <property type="match status" value="1"/>
</dbReference>
<feature type="domain" description="Radical SAM core" evidence="1">
    <location>
        <begin position="244"/>
        <end position="475"/>
    </location>
</feature>
<dbReference type="PROSITE" id="PS51918">
    <property type="entry name" value="RADICAL_SAM"/>
    <property type="match status" value="1"/>
</dbReference>
<dbReference type="OrthoDB" id="9806827at2"/>
<dbReference type="PANTHER" id="PTHR42731:SF5">
    <property type="entry name" value="RADICAL SAM DOMAIN PROTEIN"/>
    <property type="match status" value="1"/>
</dbReference>
<comment type="caution">
    <text evidence="2">The sequence shown here is derived from an EMBL/GenBank/DDBJ whole genome shotgun (WGS) entry which is preliminary data.</text>
</comment>
<proteinExistence type="predicted"/>
<dbReference type="InterPro" id="IPR045784">
    <property type="entry name" value="Radical_SAM_N2"/>
</dbReference>
<accession>A0A1X0YBK4</accession>
<gene>
    <name evidence="2" type="ORF">B5V00_04085</name>
</gene>
<dbReference type="AlphaFoldDB" id="A0A1X0YBK4"/>
<sequence length="576" mass="64069">MASPRLIEKARRRLTVETGVRSNPWGGRLSVALVFPNTYHQAMSNLGFLTVYRLLNSRDDTLAERFFLPDPEDLKEHQRTKTPLFSLESGRPLSDFDLVAFSISFENDFLNLPVLFELGRLPLMRAQRNAWHPLVICGGVCAFLNPEPLADIIDLFVVGEGEVILPALLEGLLATEGMDRPELLGRLAKVQGCYVPSAYVVEAMPDGNLIAGPPLGDAPQRVRRQWLADLDASPTGSDILTEETEFSDMYLAEVSRGCSRGCRFCAAGYIYLPPRERGLSSLTDQVETGLCQRRRIGLVGAAVSDYSQLEALNAEILNREGEISVASLRIDSLTAAEVEALKAAGHRTLALAPEAGSQRMRDLINKQLSRDQILAAVDLLGEKGILNLKLYFLIGLPGETHADIEEMVDLVVEIRDRWLAHGRSLGRIGNLLLSVNPFIPKPSTPFQWAPMAEMRVLKRTLKYLQQQIGRLPNTELHHESLRAARLQGALARGDRRFGQLLPELAAGKSLESCCADVGLDLAGMLHRQRPEKTRFPWEILDIGVSRDYLWREYRRALDGLKTPPCRPGCRRCGICH</sequence>
<dbReference type="InterPro" id="IPR006638">
    <property type="entry name" value="Elp3/MiaA/NifB-like_rSAM"/>
</dbReference>
<name>A0A1X0YBK4_9BACT</name>
<organism evidence="2 3">
    <name type="scientific">Geothermobacter hydrogeniphilus</name>
    <dbReference type="NCBI Taxonomy" id="1969733"/>
    <lineage>
        <taxon>Bacteria</taxon>
        <taxon>Pseudomonadati</taxon>
        <taxon>Thermodesulfobacteriota</taxon>
        <taxon>Desulfuromonadia</taxon>
        <taxon>Desulfuromonadales</taxon>
        <taxon>Geothermobacteraceae</taxon>
        <taxon>Geothermobacter</taxon>
    </lineage>
</organism>
<dbReference type="SFLD" id="SFLDS00029">
    <property type="entry name" value="Radical_SAM"/>
    <property type="match status" value="1"/>
</dbReference>
<evidence type="ECO:0000313" key="3">
    <source>
        <dbReference type="Proteomes" id="UP000193136"/>
    </source>
</evidence>
<dbReference type="InterPro" id="IPR058240">
    <property type="entry name" value="rSAM_sf"/>
</dbReference>
<dbReference type="RefSeq" id="WP_085009486.1">
    <property type="nucleotide sequence ID" value="NZ_NAAD01000003.1"/>
</dbReference>
<dbReference type="Gene3D" id="3.80.30.20">
    <property type="entry name" value="tm_1862 like domain"/>
    <property type="match status" value="1"/>
</dbReference>
<dbReference type="PANTHER" id="PTHR42731">
    <property type="entry name" value="SLL1084 PROTEIN"/>
    <property type="match status" value="1"/>
</dbReference>
<dbReference type="Pfam" id="PF04055">
    <property type="entry name" value="Radical_SAM"/>
    <property type="match status" value="1"/>
</dbReference>
<dbReference type="InterPro" id="IPR023404">
    <property type="entry name" value="rSAM_horseshoe"/>
</dbReference>
<dbReference type="GO" id="GO:0051536">
    <property type="term" value="F:iron-sulfur cluster binding"/>
    <property type="evidence" value="ECO:0007669"/>
    <property type="project" value="InterPro"/>
</dbReference>
<evidence type="ECO:0000313" key="2">
    <source>
        <dbReference type="EMBL" id="ORJ62473.1"/>
    </source>
</evidence>